<dbReference type="RefSeq" id="NP_001348786.1">
    <property type="nucleotide sequence ID" value="NM_001361825.3"/>
</dbReference>
<evidence type="ECO:0000313" key="3">
    <source>
        <dbReference type="Proteomes" id="UP000001940"/>
    </source>
</evidence>
<name>A0A2K5ATY5_CAEEL</name>
<evidence type="ECO:0000313" key="2">
    <source>
        <dbReference type="EMBL" id="SPC48647.1"/>
    </source>
</evidence>
<feature type="region of interest" description="Disordered" evidence="1">
    <location>
        <begin position="552"/>
        <end position="582"/>
    </location>
</feature>
<evidence type="ECO:0000313" key="4">
    <source>
        <dbReference type="WormBase" id="C05G5.2b"/>
    </source>
</evidence>
<dbReference type="GeneID" id="181568"/>
<keyword evidence="3" id="KW-1185">Reference proteome</keyword>
<dbReference type="WormBase" id="C05G5.2b">
    <property type="protein sequence ID" value="CE52603"/>
    <property type="gene ID" value="WBGene00007348"/>
    <property type="gene designation" value="wshc-2"/>
</dbReference>
<feature type="region of interest" description="Disordered" evidence="1">
    <location>
        <begin position="408"/>
        <end position="488"/>
    </location>
</feature>
<gene>
    <name evidence="2 4" type="primary">wshc-2</name>
    <name evidence="4" type="ORF">C05G5.2</name>
    <name evidence="2" type="ORF">CELE_C05G5.2</name>
</gene>
<dbReference type="AlphaFoldDB" id="A0A2K5ATY5"/>
<dbReference type="Proteomes" id="UP000001940">
    <property type="component" value="Chromosome X"/>
</dbReference>
<dbReference type="KEGG" id="cel:CELE_C05G5.2"/>
<protein>
    <submittedName>
        <fullName evidence="2">WASH complex subunit FAM21</fullName>
    </submittedName>
</protein>
<dbReference type="OrthoDB" id="10674039at2759"/>
<dbReference type="Bgee" id="WBGene00007348">
    <property type="expression patterns" value="Expressed in germ line (C elegans) and 4 other cell types or tissues"/>
</dbReference>
<feature type="compositionally biased region" description="Polar residues" evidence="1">
    <location>
        <begin position="135"/>
        <end position="154"/>
    </location>
</feature>
<proteinExistence type="evidence at protein level"/>
<feature type="compositionally biased region" description="Basic and acidic residues" evidence="1">
    <location>
        <begin position="295"/>
        <end position="306"/>
    </location>
</feature>
<dbReference type="SMR" id="A0A2K5ATY5"/>
<dbReference type="EMBL" id="BX284606">
    <property type="protein sequence ID" value="SPC48647.1"/>
    <property type="molecule type" value="Genomic_DNA"/>
</dbReference>
<keyword evidence="5" id="KW-1267">Proteomics identification</keyword>
<dbReference type="ExpressionAtlas" id="A0A2K5ATY5">
    <property type="expression patterns" value="baseline and differential"/>
</dbReference>
<evidence type="ECO:0007829" key="5">
    <source>
        <dbReference type="PeptideAtlas" id="A0A2K5ATY5"/>
    </source>
</evidence>
<accession>A0A2K5ATY5</accession>
<dbReference type="AGR" id="WB:WBGene00007348"/>
<reference evidence="2 3" key="1">
    <citation type="journal article" date="1998" name="Science">
        <title>Genome sequence of the nematode C. elegans: a platform for investigating biology.</title>
        <authorList>
            <consortium name="The C. elegans sequencing consortium"/>
            <person name="Sulson J.E."/>
            <person name="Waterston R."/>
        </authorList>
    </citation>
    <scope>NUCLEOTIDE SEQUENCE [LARGE SCALE GENOMIC DNA]</scope>
    <source>
        <strain evidence="2 3">Bristol N2</strain>
    </source>
</reference>
<sequence length="596" mass="64290">MQHNECLNTNINPNSLKVDKELTQMARDISTRMNQRMTQVERKANDLEKFSRLVALRVNSAASRMANLKNHKAVRQVISTQNIPNSEDMRVDSRKSSGFTQEFLDSYKNAIINAGNTMNFLENPTVFTSGYIGEQSETNGNANGQSASRPQANRNRQRASSSDEDEVVESSRSRVEIGNGVEQPKIDIGPRVAQTVEEPVTLAAPPQPKPPKPSPSTTAILVDQVGQNGIQHSPQDVPKEVASITSQNENSLAEHHNEKLVSESAMPIEKGPTRPAAMASVIGEMKKKVAAKAKLLDSDSDTDREPLGSSETESVTVKKLETSTVEVVKTSISADPVIVIGHPKIEVIAAVATVAKTEKPAASKVLPKAVATPVKPAEATPAKPDESALSRKILANELKPVDTKKLVSSLFDSDSDSDTDIFKPTTSIKKQPTEVVKKSVPPKPVEVKKVETPKPSQPPQVKPTNHTAVPATKPVAKKSLFSSDSDSDDDFLKSFSKSKPVAKTESIPVVKKPIEPVVVPKAVDIPAPKPTPVTNTTAVIPKVEFKKPAAKSLFDDSDSDSDLFSLPTKPKTPIAPKNRNSSIVTQPEMLSGTLII</sequence>
<evidence type="ECO:0000256" key="1">
    <source>
        <dbReference type="SAM" id="MobiDB-lite"/>
    </source>
</evidence>
<organism evidence="2 3">
    <name type="scientific">Caenorhabditis elegans</name>
    <dbReference type="NCBI Taxonomy" id="6239"/>
    <lineage>
        <taxon>Eukaryota</taxon>
        <taxon>Metazoa</taxon>
        <taxon>Ecdysozoa</taxon>
        <taxon>Nematoda</taxon>
        <taxon>Chromadorea</taxon>
        <taxon>Rhabditida</taxon>
        <taxon>Rhabditina</taxon>
        <taxon>Rhabditomorpha</taxon>
        <taxon>Rhabditoidea</taxon>
        <taxon>Rhabditidae</taxon>
        <taxon>Peloderinae</taxon>
        <taxon>Caenorhabditis</taxon>
    </lineage>
</organism>
<dbReference type="CTD" id="181568"/>
<feature type="region of interest" description="Disordered" evidence="1">
    <location>
        <begin position="131"/>
        <end position="182"/>
    </location>
</feature>
<feature type="region of interest" description="Disordered" evidence="1">
    <location>
        <begin position="295"/>
        <end position="315"/>
    </location>
</feature>